<feature type="transmembrane region" description="Helical" evidence="1">
    <location>
        <begin position="33"/>
        <end position="54"/>
    </location>
</feature>
<reference evidence="2 3" key="1">
    <citation type="submission" date="2022-08" db="EMBL/GenBank/DDBJ databases">
        <title>Polyphasic taxonomy analysis of Qipengyuania sp.RS5-5.</title>
        <authorList>
            <person name="Xamxidin M."/>
            <person name="Wu M."/>
        </authorList>
    </citation>
    <scope>NUCLEOTIDE SEQUENCE [LARGE SCALE GENOMIC DNA]</scope>
    <source>
        <strain evidence="2 3">RS5-5</strain>
    </source>
</reference>
<dbReference type="Pfam" id="PF05656">
    <property type="entry name" value="DUF805"/>
    <property type="match status" value="1"/>
</dbReference>
<gene>
    <name evidence="2" type="ORF">NSO95_11295</name>
</gene>
<organism evidence="2 3">
    <name type="scientific">Parerythrobacter lacustris</name>
    <dbReference type="NCBI Taxonomy" id="2969984"/>
    <lineage>
        <taxon>Bacteria</taxon>
        <taxon>Pseudomonadati</taxon>
        <taxon>Pseudomonadota</taxon>
        <taxon>Alphaproteobacteria</taxon>
        <taxon>Sphingomonadales</taxon>
        <taxon>Erythrobacteraceae</taxon>
        <taxon>Parerythrobacter</taxon>
    </lineage>
</organism>
<proteinExistence type="predicted"/>
<keyword evidence="1" id="KW-1133">Transmembrane helix</keyword>
<accession>A0ABT1XSB2</accession>
<feature type="transmembrane region" description="Helical" evidence="1">
    <location>
        <begin position="91"/>
        <end position="108"/>
    </location>
</feature>
<feature type="transmembrane region" description="Helical" evidence="1">
    <location>
        <begin position="128"/>
        <end position="147"/>
    </location>
</feature>
<dbReference type="RefSeq" id="WP_257596364.1">
    <property type="nucleotide sequence ID" value="NZ_JANKHH010000006.1"/>
</dbReference>
<dbReference type="EMBL" id="JANKHH010000006">
    <property type="protein sequence ID" value="MCR2834533.1"/>
    <property type="molecule type" value="Genomic_DNA"/>
</dbReference>
<keyword evidence="1" id="KW-0812">Transmembrane</keyword>
<keyword evidence="3" id="KW-1185">Reference proteome</keyword>
<dbReference type="Proteomes" id="UP001206067">
    <property type="component" value="Unassembled WGS sequence"/>
</dbReference>
<name>A0ABT1XSB2_9SPHN</name>
<dbReference type="PANTHER" id="PTHR34980:SF2">
    <property type="entry name" value="INNER MEMBRANE PROTEIN YHAH-RELATED"/>
    <property type="match status" value="1"/>
</dbReference>
<comment type="caution">
    <text evidence="2">The sequence shown here is derived from an EMBL/GenBank/DDBJ whole genome shotgun (WGS) entry which is preliminary data.</text>
</comment>
<sequence>MAYRSPLYDIPSDLARTVRGVLTFHGRATRTEAWTFMVIGSLLAGLVLSAIATLTGEAQGFSTAQSVTASIASILYFIPVPALFARRLHDIGWSGWFAVAVPAFYGFATVTEGAGPAIAGIVKNDFGWPGTIIVLTGVALMYLVLLLPTSERADRFGANPRLVNEQP</sequence>
<feature type="transmembrane region" description="Helical" evidence="1">
    <location>
        <begin position="66"/>
        <end position="84"/>
    </location>
</feature>
<evidence type="ECO:0000313" key="2">
    <source>
        <dbReference type="EMBL" id="MCR2834533.1"/>
    </source>
</evidence>
<evidence type="ECO:0000256" key="1">
    <source>
        <dbReference type="SAM" id="Phobius"/>
    </source>
</evidence>
<evidence type="ECO:0000313" key="3">
    <source>
        <dbReference type="Proteomes" id="UP001206067"/>
    </source>
</evidence>
<dbReference type="InterPro" id="IPR008523">
    <property type="entry name" value="DUF805"/>
</dbReference>
<keyword evidence="1" id="KW-0472">Membrane</keyword>
<protein>
    <submittedName>
        <fullName evidence="2">DUF805 domain-containing protein</fullName>
    </submittedName>
</protein>
<dbReference type="PANTHER" id="PTHR34980">
    <property type="entry name" value="INNER MEMBRANE PROTEIN-RELATED-RELATED"/>
    <property type="match status" value="1"/>
</dbReference>